<feature type="transmembrane region" description="Helical" evidence="6">
    <location>
        <begin position="105"/>
        <end position="125"/>
    </location>
</feature>
<evidence type="ECO:0000256" key="2">
    <source>
        <dbReference type="ARBA" id="ARBA00022475"/>
    </source>
</evidence>
<evidence type="ECO:0000256" key="6">
    <source>
        <dbReference type="SAM" id="Phobius"/>
    </source>
</evidence>
<evidence type="ECO:0000256" key="5">
    <source>
        <dbReference type="ARBA" id="ARBA00023136"/>
    </source>
</evidence>
<keyword evidence="2" id="KW-1003">Cell membrane</keyword>
<evidence type="ECO:0000313" key="7">
    <source>
        <dbReference type="EMBL" id="GLS84797.1"/>
    </source>
</evidence>
<evidence type="ECO:0000256" key="1">
    <source>
        <dbReference type="ARBA" id="ARBA00004651"/>
    </source>
</evidence>
<comment type="subcellular location">
    <subcellularLocation>
        <location evidence="1">Cell membrane</location>
        <topology evidence="1">Multi-pass membrane protein</topology>
    </subcellularLocation>
</comment>
<feature type="transmembrane region" description="Helical" evidence="6">
    <location>
        <begin position="43"/>
        <end position="65"/>
    </location>
</feature>
<dbReference type="EMBL" id="BSPO01000004">
    <property type="protein sequence ID" value="GLS84797.1"/>
    <property type="molecule type" value="Genomic_DNA"/>
</dbReference>
<keyword evidence="8" id="KW-1185">Reference proteome</keyword>
<evidence type="ECO:0000256" key="4">
    <source>
        <dbReference type="ARBA" id="ARBA00022989"/>
    </source>
</evidence>
<dbReference type="RefSeq" id="WP_095499566.1">
    <property type="nucleotide sequence ID" value="NZ_BSPO01000004.1"/>
</dbReference>
<keyword evidence="5 6" id="KW-0472">Membrane</keyword>
<proteinExistence type="predicted"/>
<keyword evidence="3 6" id="KW-0812">Transmembrane</keyword>
<sequence length="128" mass="13991">MTNKLAERGRKSAYKLVFIQTIAVAIVSVGFFVLMGVDAGISAFWGGIIAVVPNFIFATLAFAHAGASSASKVVKTFYWGEALKLMLTMALFSTAFITFKSIGFMPLFVCYVCGLLVHWTAPLYFKQK</sequence>
<dbReference type="Pfam" id="PF03899">
    <property type="entry name" value="ATP-synt_I"/>
    <property type="match status" value="1"/>
</dbReference>
<organism evidence="7 8">
    <name type="scientific">Paraferrimonas haliotis</name>
    <dbReference type="NCBI Taxonomy" id="2013866"/>
    <lineage>
        <taxon>Bacteria</taxon>
        <taxon>Pseudomonadati</taxon>
        <taxon>Pseudomonadota</taxon>
        <taxon>Gammaproteobacteria</taxon>
        <taxon>Alteromonadales</taxon>
        <taxon>Ferrimonadaceae</taxon>
        <taxon>Paraferrimonas</taxon>
    </lineage>
</organism>
<reference evidence="7 8" key="1">
    <citation type="journal article" date="2014" name="Int. J. Syst. Evol. Microbiol.">
        <title>Complete genome sequence of Corynebacterium casei LMG S-19264T (=DSM 44701T), isolated from a smear-ripened cheese.</title>
        <authorList>
            <consortium name="US DOE Joint Genome Institute (JGI-PGF)"/>
            <person name="Walter F."/>
            <person name="Albersmeier A."/>
            <person name="Kalinowski J."/>
            <person name="Ruckert C."/>
        </authorList>
    </citation>
    <scope>NUCLEOTIDE SEQUENCE [LARGE SCALE GENOMIC DNA]</scope>
    <source>
        <strain evidence="7 8">NBRC 112785</strain>
    </source>
</reference>
<gene>
    <name evidence="7" type="primary">atpI</name>
    <name evidence="7" type="ORF">GCM10007894_27740</name>
</gene>
<dbReference type="AlphaFoldDB" id="A0AA37WXX5"/>
<keyword evidence="4 6" id="KW-1133">Transmembrane helix</keyword>
<comment type="caution">
    <text evidence="7">The sequence shown here is derived from an EMBL/GenBank/DDBJ whole genome shotgun (WGS) entry which is preliminary data.</text>
</comment>
<accession>A0AA37WXX5</accession>
<protein>
    <submittedName>
        <fullName evidence="7">ATP synthase subunit I</fullName>
    </submittedName>
</protein>
<dbReference type="Proteomes" id="UP001157439">
    <property type="component" value="Unassembled WGS sequence"/>
</dbReference>
<feature type="transmembrane region" description="Helical" evidence="6">
    <location>
        <begin position="77"/>
        <end position="99"/>
    </location>
</feature>
<dbReference type="InterPro" id="IPR005598">
    <property type="entry name" value="ATP_synth_I"/>
</dbReference>
<dbReference type="GO" id="GO:0005886">
    <property type="term" value="C:plasma membrane"/>
    <property type="evidence" value="ECO:0007669"/>
    <property type="project" value="UniProtKB-SubCell"/>
</dbReference>
<feature type="transmembrane region" description="Helical" evidence="6">
    <location>
        <begin position="12"/>
        <end position="37"/>
    </location>
</feature>
<evidence type="ECO:0000313" key="8">
    <source>
        <dbReference type="Proteomes" id="UP001157439"/>
    </source>
</evidence>
<evidence type="ECO:0000256" key="3">
    <source>
        <dbReference type="ARBA" id="ARBA00022692"/>
    </source>
</evidence>
<name>A0AA37WXX5_9GAMM</name>